<protein>
    <submittedName>
        <fullName evidence="1">Uncharacterized protein</fullName>
    </submittedName>
</protein>
<dbReference type="EMBL" id="UINC01221573">
    <property type="protein sequence ID" value="SVE49964.1"/>
    <property type="molecule type" value="Genomic_DNA"/>
</dbReference>
<name>A0A383E057_9ZZZZ</name>
<feature type="non-terminal residue" evidence="1">
    <location>
        <position position="37"/>
    </location>
</feature>
<sequence>MSEDVFENIFGEYELELRRQMQRSRRAGNASARRPLG</sequence>
<proteinExistence type="predicted"/>
<dbReference type="AlphaFoldDB" id="A0A383E057"/>
<accession>A0A383E057</accession>
<reference evidence="1" key="1">
    <citation type="submission" date="2018-05" db="EMBL/GenBank/DDBJ databases">
        <authorList>
            <person name="Lanie J.A."/>
            <person name="Ng W.-L."/>
            <person name="Kazmierczak K.M."/>
            <person name="Andrzejewski T.M."/>
            <person name="Davidsen T.M."/>
            <person name="Wayne K.J."/>
            <person name="Tettelin H."/>
            <person name="Glass J.I."/>
            <person name="Rusch D."/>
            <person name="Podicherti R."/>
            <person name="Tsui H.-C.T."/>
            <person name="Winkler M.E."/>
        </authorList>
    </citation>
    <scope>NUCLEOTIDE SEQUENCE</scope>
</reference>
<organism evidence="1">
    <name type="scientific">marine metagenome</name>
    <dbReference type="NCBI Taxonomy" id="408172"/>
    <lineage>
        <taxon>unclassified sequences</taxon>
        <taxon>metagenomes</taxon>
        <taxon>ecological metagenomes</taxon>
    </lineage>
</organism>
<evidence type="ECO:0000313" key="1">
    <source>
        <dbReference type="EMBL" id="SVE49964.1"/>
    </source>
</evidence>
<gene>
    <name evidence="1" type="ORF">METZ01_LOCUS502818</name>
</gene>